<protein>
    <submittedName>
        <fullName evidence="2">Uncharacterized protein</fullName>
    </submittedName>
</protein>
<keyword evidence="3" id="KW-1185">Reference proteome</keyword>
<gene>
    <name evidence="2" type="ORF">WN51_10619</name>
</gene>
<evidence type="ECO:0000256" key="1">
    <source>
        <dbReference type="SAM" id="MobiDB-lite"/>
    </source>
</evidence>
<feature type="region of interest" description="Disordered" evidence="1">
    <location>
        <begin position="341"/>
        <end position="360"/>
    </location>
</feature>
<name>A0A0M8ZPZ1_9HYME</name>
<dbReference type="Proteomes" id="UP000053105">
    <property type="component" value="Unassembled WGS sequence"/>
</dbReference>
<organism evidence="2 3">
    <name type="scientific">Melipona quadrifasciata</name>
    <dbReference type="NCBI Taxonomy" id="166423"/>
    <lineage>
        <taxon>Eukaryota</taxon>
        <taxon>Metazoa</taxon>
        <taxon>Ecdysozoa</taxon>
        <taxon>Arthropoda</taxon>
        <taxon>Hexapoda</taxon>
        <taxon>Insecta</taxon>
        <taxon>Pterygota</taxon>
        <taxon>Neoptera</taxon>
        <taxon>Endopterygota</taxon>
        <taxon>Hymenoptera</taxon>
        <taxon>Apocrita</taxon>
        <taxon>Aculeata</taxon>
        <taxon>Apoidea</taxon>
        <taxon>Anthophila</taxon>
        <taxon>Apidae</taxon>
        <taxon>Melipona</taxon>
    </lineage>
</organism>
<proteinExistence type="predicted"/>
<evidence type="ECO:0000313" key="3">
    <source>
        <dbReference type="Proteomes" id="UP000053105"/>
    </source>
</evidence>
<accession>A0A0M8ZPZ1</accession>
<sequence>MKQISTQIPSLQSVPLKCKTARTSAAEDRQVTDNWFCFILEFRQVKMKQDSTDVERDKSKNTEQHIRTVTGTCVYRTVSEKIIVTDWDTGPRLQARQSAFQFMVSNSIGSVCDRSRRMDRDRAMMNTLPPVRERYIYSGTYGTATYESRLNNGRIFKVFLVIVSNYRTAHFLQHKENKFRKDITRSYRCYKIFVDEPIQKKGKAEFTMPTLELHSYLQACRKTRHFVHTSEVHAIGIYYLFPLPVIFRSQSRLEEETSRYFEESERRLKQAKLSATIERQLPNDPRYKERYIYIDVFENVGSRLQGVCCSHLAPLQPVLGWPCVESASPPPTKKRRTTLRVERAHAEEEKDGGDVGLEGEEGHSFNKTGEIAGSKANVRGAWTPPLATLSHEFSTSKIYKYPSMQFSNNSPQILSITIMFQHL</sequence>
<dbReference type="EMBL" id="KQ438074">
    <property type="protein sequence ID" value="KOX67273.1"/>
    <property type="molecule type" value="Genomic_DNA"/>
</dbReference>
<evidence type="ECO:0000313" key="2">
    <source>
        <dbReference type="EMBL" id="KOX67273.1"/>
    </source>
</evidence>
<dbReference type="AlphaFoldDB" id="A0A0M8ZPZ1"/>
<reference evidence="2 3" key="1">
    <citation type="submission" date="2015-07" db="EMBL/GenBank/DDBJ databases">
        <title>The genome of Melipona quadrifasciata.</title>
        <authorList>
            <person name="Pan H."/>
            <person name="Kapheim K."/>
        </authorList>
    </citation>
    <scope>NUCLEOTIDE SEQUENCE [LARGE SCALE GENOMIC DNA]</scope>
    <source>
        <strain evidence="2">0111107301</strain>
        <tissue evidence="2">Whole body</tissue>
    </source>
</reference>